<accession>A0ABQ5JMT8</accession>
<comment type="catalytic activity">
    <reaction evidence="15">
        <text>IMP + diphosphate = hypoxanthine + 5-phospho-alpha-D-ribose 1-diphosphate</text>
        <dbReference type="Rhea" id="RHEA:17973"/>
        <dbReference type="ChEBI" id="CHEBI:17368"/>
        <dbReference type="ChEBI" id="CHEBI:33019"/>
        <dbReference type="ChEBI" id="CHEBI:58017"/>
        <dbReference type="ChEBI" id="CHEBI:58053"/>
        <dbReference type="EC" id="2.4.2.8"/>
    </reaction>
    <physiologicalReaction direction="right-to-left" evidence="15">
        <dbReference type="Rhea" id="RHEA:17975"/>
    </physiologicalReaction>
</comment>
<protein>
    <recommendedName>
        <fullName evidence="16">Hypoxanthine phosphoribosyltransferase</fullName>
        <ecNumber evidence="16">2.4.2.8</ecNumber>
    </recommendedName>
</protein>
<dbReference type="CDD" id="cd06223">
    <property type="entry name" value="PRTases_typeI"/>
    <property type="match status" value="1"/>
</dbReference>
<proteinExistence type="inferred from homology"/>
<evidence type="ECO:0000256" key="8">
    <source>
        <dbReference type="ARBA" id="ARBA00022676"/>
    </source>
</evidence>
<evidence type="ECO:0000256" key="11">
    <source>
        <dbReference type="ARBA" id="ARBA00022726"/>
    </source>
</evidence>
<comment type="similarity">
    <text evidence="6 16">Belongs to the purine/pyrimidine phosphoribosyltransferase family.</text>
</comment>
<dbReference type="InterPro" id="IPR029057">
    <property type="entry name" value="PRTase-like"/>
</dbReference>
<name>A0ABQ5JMT8_9LACO</name>
<evidence type="ECO:0000256" key="1">
    <source>
        <dbReference type="ARBA" id="ARBA00001946"/>
    </source>
</evidence>
<dbReference type="GO" id="GO:0016757">
    <property type="term" value="F:glycosyltransferase activity"/>
    <property type="evidence" value="ECO:0007669"/>
    <property type="project" value="UniProtKB-KW"/>
</dbReference>
<evidence type="ECO:0000256" key="13">
    <source>
        <dbReference type="ARBA" id="ARBA00022842"/>
    </source>
</evidence>
<evidence type="ECO:0000256" key="5">
    <source>
        <dbReference type="ARBA" id="ARBA00004676"/>
    </source>
</evidence>
<organism evidence="18 19">
    <name type="scientific">Furfurilactobacillus curtus</name>
    <dbReference type="NCBI Taxonomy" id="1746200"/>
    <lineage>
        <taxon>Bacteria</taxon>
        <taxon>Bacillati</taxon>
        <taxon>Bacillota</taxon>
        <taxon>Bacilli</taxon>
        <taxon>Lactobacillales</taxon>
        <taxon>Lactobacillaceae</taxon>
        <taxon>Furfurilactobacillus</taxon>
    </lineage>
</organism>
<keyword evidence="19" id="KW-1185">Reference proteome</keyword>
<dbReference type="PANTHER" id="PTHR43340">
    <property type="entry name" value="HYPOXANTHINE-GUANINE PHOSPHORIBOSYLTRANSFERASE"/>
    <property type="match status" value="1"/>
</dbReference>
<evidence type="ECO:0000256" key="16">
    <source>
        <dbReference type="RuleBase" id="RU364099"/>
    </source>
</evidence>
<dbReference type="NCBIfam" id="TIGR01203">
    <property type="entry name" value="HGPRTase"/>
    <property type="match status" value="1"/>
</dbReference>
<evidence type="ECO:0000313" key="18">
    <source>
        <dbReference type="EMBL" id="GKT05841.1"/>
    </source>
</evidence>
<dbReference type="SUPFAM" id="SSF53271">
    <property type="entry name" value="PRTase-like"/>
    <property type="match status" value="1"/>
</dbReference>
<comment type="cofactor">
    <cofactor evidence="1 16">
        <name>Mg(2+)</name>
        <dbReference type="ChEBI" id="CHEBI:18420"/>
    </cofactor>
</comment>
<dbReference type="EMBL" id="BQXO01000002">
    <property type="protein sequence ID" value="GKT05841.1"/>
    <property type="molecule type" value="Genomic_DNA"/>
</dbReference>
<comment type="pathway">
    <text evidence="5">Purine metabolism; GMP biosynthesis via salvage pathway; GMP from guanine: step 1/1.</text>
</comment>
<dbReference type="RefSeq" id="WP_407883416.1">
    <property type="nucleotide sequence ID" value="NZ_BQXO01000002.1"/>
</dbReference>
<dbReference type="InterPro" id="IPR050408">
    <property type="entry name" value="HGPRT"/>
</dbReference>
<evidence type="ECO:0000259" key="17">
    <source>
        <dbReference type="Pfam" id="PF00156"/>
    </source>
</evidence>
<dbReference type="InterPro" id="IPR000836">
    <property type="entry name" value="PRTase_dom"/>
</dbReference>
<evidence type="ECO:0000256" key="6">
    <source>
        <dbReference type="ARBA" id="ARBA00008391"/>
    </source>
</evidence>
<comment type="catalytic activity">
    <reaction evidence="14">
        <text>GMP + diphosphate = guanine + 5-phospho-alpha-D-ribose 1-diphosphate</text>
        <dbReference type="Rhea" id="RHEA:25424"/>
        <dbReference type="ChEBI" id="CHEBI:16235"/>
        <dbReference type="ChEBI" id="CHEBI:33019"/>
        <dbReference type="ChEBI" id="CHEBI:58017"/>
        <dbReference type="ChEBI" id="CHEBI:58115"/>
        <dbReference type="EC" id="2.4.2.8"/>
    </reaction>
    <physiologicalReaction direction="right-to-left" evidence="14">
        <dbReference type="Rhea" id="RHEA:25426"/>
    </physiologicalReaction>
</comment>
<dbReference type="Gene3D" id="3.40.50.2020">
    <property type="match status" value="1"/>
</dbReference>
<dbReference type="Proteomes" id="UP001628078">
    <property type="component" value="Unassembled WGS sequence"/>
</dbReference>
<keyword evidence="7 16" id="KW-0963">Cytoplasm</keyword>
<keyword evidence="13 16" id="KW-0460">Magnesium</keyword>
<dbReference type="PANTHER" id="PTHR43340:SF1">
    <property type="entry name" value="HYPOXANTHINE PHOSPHORIBOSYLTRANSFERASE"/>
    <property type="match status" value="1"/>
</dbReference>
<comment type="subcellular location">
    <subcellularLocation>
        <location evidence="3 16">Cytoplasm</location>
    </subcellularLocation>
</comment>
<dbReference type="EC" id="2.4.2.8" evidence="16"/>
<keyword evidence="8 16" id="KW-0328">Glycosyltransferase</keyword>
<evidence type="ECO:0000256" key="3">
    <source>
        <dbReference type="ARBA" id="ARBA00004496"/>
    </source>
</evidence>
<evidence type="ECO:0000256" key="10">
    <source>
        <dbReference type="ARBA" id="ARBA00022723"/>
    </source>
</evidence>
<keyword evidence="12 16" id="KW-0547">Nucleotide-binding</keyword>
<evidence type="ECO:0000256" key="2">
    <source>
        <dbReference type="ARBA" id="ARBA00002049"/>
    </source>
</evidence>
<feature type="domain" description="Phosphoribosyltransferase" evidence="17">
    <location>
        <begin position="13"/>
        <end position="160"/>
    </location>
</feature>
<evidence type="ECO:0000256" key="9">
    <source>
        <dbReference type="ARBA" id="ARBA00022679"/>
    </source>
</evidence>
<comment type="caution">
    <text evidence="18">The sequence shown here is derived from an EMBL/GenBank/DDBJ whole genome shotgun (WGS) entry which is preliminary data.</text>
</comment>
<dbReference type="Pfam" id="PF00156">
    <property type="entry name" value="Pribosyltran"/>
    <property type="match status" value="1"/>
</dbReference>
<keyword evidence="11 16" id="KW-0660">Purine salvage</keyword>
<comment type="pathway">
    <text evidence="4 16">Purine metabolism; IMP biosynthesis via salvage pathway; IMP from hypoxanthine: step 1/1.</text>
</comment>
<evidence type="ECO:0000256" key="4">
    <source>
        <dbReference type="ARBA" id="ARBA00004669"/>
    </source>
</evidence>
<keyword evidence="10 16" id="KW-0479">Metal-binding</keyword>
<evidence type="ECO:0000256" key="14">
    <source>
        <dbReference type="ARBA" id="ARBA00048811"/>
    </source>
</evidence>
<reference evidence="18 19" key="1">
    <citation type="submission" date="2022-03" db="EMBL/GenBank/DDBJ databases">
        <title>Draft genome sequence of Furfurilactobacillus curtus JCM 31185.</title>
        <authorList>
            <person name="Suzuki S."/>
            <person name="Endo A."/>
            <person name="Kajikawa A."/>
        </authorList>
    </citation>
    <scope>NUCLEOTIDE SEQUENCE [LARGE SCALE GENOMIC DNA]</scope>
    <source>
        <strain evidence="18 19">JCM 31185</strain>
    </source>
</reference>
<dbReference type="InterPro" id="IPR005904">
    <property type="entry name" value="Hxn_phspho_trans"/>
</dbReference>
<keyword evidence="9 16" id="KW-0808">Transferase</keyword>
<evidence type="ECO:0000256" key="15">
    <source>
        <dbReference type="ARBA" id="ARBA00049402"/>
    </source>
</evidence>
<evidence type="ECO:0000313" key="19">
    <source>
        <dbReference type="Proteomes" id="UP001628078"/>
    </source>
</evidence>
<sequence>MNNDIERTLYSVEDIKEAAHRLGQQLTEDYQDKRPILISVLKGAILWTVDVMREMDIMAEVDFIDVSSYHGGVASAGEIQLVHDLSADVAGRNVIIMEDIIDTGRTLQFLIDLLKQRQAKDIKVCTLLDKPEGRVVAAKADYVGFKLPKEFVVGYGLDYKEFYRNLPYVGVLKPSVYEGDRPE</sequence>
<evidence type="ECO:0000256" key="12">
    <source>
        <dbReference type="ARBA" id="ARBA00022741"/>
    </source>
</evidence>
<gene>
    <name evidence="18" type="primary">hprT_2</name>
    <name evidence="18" type="ORF">JCM31185_11290</name>
</gene>
<evidence type="ECO:0000256" key="7">
    <source>
        <dbReference type="ARBA" id="ARBA00022490"/>
    </source>
</evidence>
<comment type="function">
    <text evidence="2">Purine salvage pathway enzyme that catalyzes the transfer of the ribosyl-5-phosphate group from 5-phospho-alpha-D-ribose 1-diphosphate (PRPP) to the N9 position of the 6-oxopurines hypoxanthine and guanine to form the corresponding ribonucleotides IMP (inosine 5'-monophosphate) and GMP (guanosine 5'-monophosphate), with the release of PPi.</text>
</comment>